<proteinExistence type="predicted"/>
<name>A0AAU8A598_9FIRM</name>
<sequence>MEAPVSGRAEGKHAVFSCGTVLDADMDKAAYAARFDGLDMPRRISFRVKLEKL</sequence>
<evidence type="ECO:0000313" key="1">
    <source>
        <dbReference type="EMBL" id="XCC61310.1"/>
    </source>
</evidence>
<reference evidence="1" key="1">
    <citation type="submission" date="2023-02" db="EMBL/GenBank/DDBJ databases">
        <title>Gut commensal Christensenella minuta modulates host metabolism via a new class of secondary bile acids.</title>
        <authorList>
            <person name="Liu C."/>
        </authorList>
    </citation>
    <scope>NUCLEOTIDE SEQUENCE</scope>
    <source>
        <strain evidence="1">CA70</strain>
    </source>
</reference>
<dbReference type="EMBL" id="CP117826">
    <property type="protein sequence ID" value="XCC61310.1"/>
    <property type="molecule type" value="Genomic_DNA"/>
</dbReference>
<dbReference type="RefSeq" id="WP_353422840.1">
    <property type="nucleotide sequence ID" value="NZ_CP117826.1"/>
</dbReference>
<dbReference type="AlphaFoldDB" id="A0AAU8A598"/>
<protein>
    <submittedName>
        <fullName evidence="1">Uncharacterized protein</fullName>
    </submittedName>
</protein>
<gene>
    <name evidence="1" type="ORF">PUP29_07140</name>
</gene>
<accession>A0AAU8A598</accession>
<organism evidence="1">
    <name type="scientific">Christensenella massiliensis</name>
    <dbReference type="NCBI Taxonomy" id="1805714"/>
    <lineage>
        <taxon>Bacteria</taxon>
        <taxon>Bacillati</taxon>
        <taxon>Bacillota</taxon>
        <taxon>Clostridia</taxon>
        <taxon>Christensenellales</taxon>
        <taxon>Christensenellaceae</taxon>
        <taxon>Christensenella</taxon>
    </lineage>
</organism>